<protein>
    <submittedName>
        <fullName evidence="14">Gram-negative porin</fullName>
    </submittedName>
</protein>
<evidence type="ECO:0000256" key="8">
    <source>
        <dbReference type="ARBA" id="ARBA00023065"/>
    </source>
</evidence>
<keyword evidence="9 12" id="KW-0626">Porin</keyword>
<comment type="subcellular location">
    <subcellularLocation>
        <location evidence="1 12">Cell outer membrane</location>
        <topology evidence="1 12">Multi-pass membrane protein</topology>
    </subcellularLocation>
</comment>
<evidence type="ECO:0000256" key="10">
    <source>
        <dbReference type="ARBA" id="ARBA00023136"/>
    </source>
</evidence>
<keyword evidence="6 12" id="KW-0812">Transmembrane</keyword>
<keyword evidence="11 12" id="KW-0998">Cell outer membrane</keyword>
<dbReference type="InterPro" id="IPR001702">
    <property type="entry name" value="Porin_Gram-ve"/>
</dbReference>
<feature type="transmembrane region" description="Helical" evidence="13">
    <location>
        <begin position="110"/>
        <end position="132"/>
    </location>
</feature>
<dbReference type="InterPro" id="IPR023614">
    <property type="entry name" value="Porin_dom_sf"/>
</dbReference>
<dbReference type="PRINTS" id="PR00182">
    <property type="entry name" value="ECOLNEIPORIN"/>
</dbReference>
<evidence type="ECO:0000313" key="15">
    <source>
        <dbReference type="Proteomes" id="UP000003843"/>
    </source>
</evidence>
<dbReference type="GO" id="GO:0009279">
    <property type="term" value="C:cell outer membrane"/>
    <property type="evidence" value="ECO:0007669"/>
    <property type="project" value="UniProtKB-SubCell"/>
</dbReference>
<dbReference type="Gene3D" id="2.40.160.10">
    <property type="entry name" value="Porin"/>
    <property type="match status" value="1"/>
</dbReference>
<evidence type="ECO:0000256" key="6">
    <source>
        <dbReference type="ARBA" id="ARBA00022692"/>
    </source>
</evidence>
<evidence type="ECO:0000256" key="9">
    <source>
        <dbReference type="ARBA" id="ARBA00023114"/>
    </source>
</evidence>
<comment type="subunit">
    <text evidence="3 12">Homotrimer.</text>
</comment>
<dbReference type="Proteomes" id="UP000003843">
    <property type="component" value="Unassembled WGS sequence"/>
</dbReference>
<dbReference type="AlphaFoldDB" id="D0WDR0"/>
<evidence type="ECO:0000256" key="5">
    <source>
        <dbReference type="ARBA" id="ARBA00022452"/>
    </source>
</evidence>
<dbReference type="CDD" id="cd00342">
    <property type="entry name" value="gram_neg_porins"/>
    <property type="match status" value="1"/>
</dbReference>
<dbReference type="Pfam" id="PF00267">
    <property type="entry name" value="Porin_1"/>
    <property type="match status" value="1"/>
</dbReference>
<keyword evidence="5" id="KW-1134">Transmembrane beta strand</keyword>
<keyword evidence="13" id="KW-1133">Transmembrane helix</keyword>
<keyword evidence="7" id="KW-0732">Signal</keyword>
<sequence>MRQTPLQRQISFPPRPFSDKCCKNANFKSKSQHNVFKQEKQTNPLQLPIPVHALPVSGGQKFVFLGGNIYSFKQGIAENVGGKCKAKRLGKPGSLKFLNQKRNTAMKKSLIALTLAALPVAAMADVTLYGTIKAGVETYRTVKHTDGKVTEVKTGSEIADFGSKIGFKGQEDFGNGLKAIWQLEQSASIAGTNSGWGNKQSFIGLKGGFGTVRAGNLNSILKSTGDNVNAWESGKATEDVLQVSKISAPEHRYASVRYDSPEFAGFSGSVQYAPKDNSGANGESYHVGLNYQNSGFFAQYAGLFQRHGEGTKATVGEPVEKLQVHRLVGGYDNDALYASVAVQQQDAKLAAAPNSHNSQTEVAATVAYRFGNVTPRVSYAHGFKGTVAKADGDNRYDQVVVGAEYDFSKRTSALVSAGWLQEGKGAGKTVSTASTVGLRHKF</sequence>
<dbReference type="PANTHER" id="PTHR34501:SF9">
    <property type="entry name" value="MAJOR OUTER MEMBRANE PROTEIN P.IA"/>
    <property type="match status" value="1"/>
</dbReference>
<evidence type="ECO:0000256" key="13">
    <source>
        <dbReference type="SAM" id="Phobius"/>
    </source>
</evidence>
<dbReference type="EMBL" id="ACEQ02000068">
    <property type="protein sequence ID" value="EEZ74286.1"/>
    <property type="molecule type" value="Genomic_DNA"/>
</dbReference>
<proteinExistence type="inferred from homology"/>
<keyword evidence="8 12" id="KW-0406">Ion transport</keyword>
<evidence type="ECO:0000256" key="7">
    <source>
        <dbReference type="ARBA" id="ARBA00022729"/>
    </source>
</evidence>
<comment type="caution">
    <text evidence="14">The sequence shown here is derived from an EMBL/GenBank/DDBJ whole genome shotgun (WGS) entry which is preliminary data.</text>
</comment>
<dbReference type="PROSITE" id="PS00576">
    <property type="entry name" value="GRAM_NEG_PORIN"/>
    <property type="match status" value="1"/>
</dbReference>
<dbReference type="GO" id="GO:0015288">
    <property type="term" value="F:porin activity"/>
    <property type="evidence" value="ECO:0007669"/>
    <property type="project" value="UniProtKB-KW"/>
</dbReference>
<evidence type="ECO:0000256" key="11">
    <source>
        <dbReference type="ARBA" id="ARBA00023237"/>
    </source>
</evidence>
<evidence type="ECO:0000256" key="3">
    <source>
        <dbReference type="ARBA" id="ARBA00011233"/>
    </source>
</evidence>
<organism evidence="14 15">
    <name type="scientific">Neisseria lactamica ATCC 23970</name>
    <dbReference type="NCBI Taxonomy" id="546265"/>
    <lineage>
        <taxon>Bacteria</taxon>
        <taxon>Pseudomonadati</taxon>
        <taxon>Pseudomonadota</taxon>
        <taxon>Betaproteobacteria</taxon>
        <taxon>Neisseriales</taxon>
        <taxon>Neisseriaceae</taxon>
        <taxon>Neisseria</taxon>
    </lineage>
</organism>
<keyword evidence="4 12" id="KW-0813">Transport</keyword>
<dbReference type="PRINTS" id="PR00184">
    <property type="entry name" value="NEISSPPORIN"/>
</dbReference>
<reference evidence="14 15" key="1">
    <citation type="submission" date="2009-10" db="EMBL/GenBank/DDBJ databases">
        <authorList>
            <person name="Weinstock G."/>
            <person name="Sodergren E."/>
            <person name="Clifton S."/>
            <person name="Fulton L."/>
            <person name="Fulton B."/>
            <person name="Courtney L."/>
            <person name="Fronick C."/>
            <person name="Harrison M."/>
            <person name="Strong C."/>
            <person name="Farmer C."/>
            <person name="Delahaunty K."/>
            <person name="Markovic C."/>
            <person name="Hall O."/>
            <person name="Minx P."/>
            <person name="Tomlinson C."/>
            <person name="Mitreva M."/>
            <person name="Nelson J."/>
            <person name="Hou S."/>
            <person name="Wollam A."/>
            <person name="Pepin K.H."/>
            <person name="Johnson M."/>
            <person name="Bhonagiri V."/>
            <person name="Nash W.E."/>
            <person name="Warren W."/>
            <person name="Chinwalla A."/>
            <person name="Mardis E.R."/>
            <person name="Wilson R.K."/>
        </authorList>
    </citation>
    <scope>NUCLEOTIDE SEQUENCE [LARGE SCALE GENOMIC DNA]</scope>
    <source>
        <strain evidence="14 15">ATCC 23970</strain>
    </source>
</reference>
<keyword evidence="10 12" id="KW-0472">Membrane</keyword>
<dbReference type="GO" id="GO:0034220">
    <property type="term" value="P:monoatomic ion transmembrane transport"/>
    <property type="evidence" value="ECO:0007669"/>
    <property type="project" value="InterPro"/>
</dbReference>
<dbReference type="InterPro" id="IPR050298">
    <property type="entry name" value="Gram-neg_bact_OMP"/>
</dbReference>
<evidence type="ECO:0000256" key="4">
    <source>
        <dbReference type="ARBA" id="ARBA00022448"/>
    </source>
</evidence>
<comment type="similarity">
    <text evidence="2 12">Belongs to the Gram-negative porin family.</text>
</comment>
<gene>
    <name evidence="14" type="ORF">NEILACOT_05697</name>
</gene>
<evidence type="ECO:0000256" key="1">
    <source>
        <dbReference type="ARBA" id="ARBA00004571"/>
    </source>
</evidence>
<dbReference type="PANTHER" id="PTHR34501">
    <property type="entry name" value="PROTEIN YDDL-RELATED"/>
    <property type="match status" value="1"/>
</dbReference>
<dbReference type="SUPFAM" id="SSF56935">
    <property type="entry name" value="Porins"/>
    <property type="match status" value="1"/>
</dbReference>
<evidence type="ECO:0000256" key="2">
    <source>
        <dbReference type="ARBA" id="ARBA00007539"/>
    </source>
</evidence>
<evidence type="ECO:0000313" key="14">
    <source>
        <dbReference type="EMBL" id="EEZ74286.1"/>
    </source>
</evidence>
<dbReference type="NCBIfam" id="NF040479">
    <property type="entry name" value="porin_porB_Neis"/>
    <property type="match status" value="1"/>
</dbReference>
<evidence type="ECO:0000256" key="12">
    <source>
        <dbReference type="RuleBase" id="RU000469"/>
    </source>
</evidence>
<dbReference type="InterPro" id="IPR033900">
    <property type="entry name" value="Gram_neg_porin_domain"/>
</dbReference>
<name>D0WDR0_NEILA</name>
<dbReference type="InterPro" id="IPR002299">
    <property type="entry name" value="Porin_Neis"/>
</dbReference>
<accession>D0WDR0</accession>
<dbReference type="GO" id="GO:0046930">
    <property type="term" value="C:pore complex"/>
    <property type="evidence" value="ECO:0007669"/>
    <property type="project" value="UniProtKB-KW"/>
</dbReference>
<dbReference type="InterPro" id="IPR013793">
    <property type="entry name" value="Porin_Gram-ve_CS"/>
</dbReference>